<dbReference type="SUPFAM" id="SSF53850">
    <property type="entry name" value="Periplasmic binding protein-like II"/>
    <property type="match status" value="1"/>
</dbReference>
<dbReference type="AlphaFoldDB" id="A0A4D7QCR3"/>
<dbReference type="Pfam" id="PF12974">
    <property type="entry name" value="Phosphonate-bd"/>
    <property type="match status" value="1"/>
</dbReference>
<dbReference type="EMBL" id="CP039865">
    <property type="protein sequence ID" value="QCK85800.1"/>
    <property type="molecule type" value="Genomic_DNA"/>
</dbReference>
<name>A0A4D7QCR3_9HYPH</name>
<dbReference type="PANTHER" id="PTHR30024">
    <property type="entry name" value="ALIPHATIC SULFONATES-BINDING PROTEIN-RELATED"/>
    <property type="match status" value="1"/>
</dbReference>
<organism evidence="1 2">
    <name type="scientific">Phreatobacter aquaticus</name>
    <dbReference type="NCBI Taxonomy" id="2570229"/>
    <lineage>
        <taxon>Bacteria</taxon>
        <taxon>Pseudomonadati</taxon>
        <taxon>Pseudomonadota</taxon>
        <taxon>Alphaproteobacteria</taxon>
        <taxon>Hyphomicrobiales</taxon>
        <taxon>Phreatobacteraceae</taxon>
        <taxon>Phreatobacter</taxon>
    </lineage>
</organism>
<evidence type="ECO:0000313" key="2">
    <source>
        <dbReference type="Proteomes" id="UP000298588"/>
    </source>
</evidence>
<reference evidence="1 2" key="1">
    <citation type="submission" date="2019-04" db="EMBL/GenBank/DDBJ databases">
        <title>Phreatobacter aquaticus sp. nov.</title>
        <authorList>
            <person name="Choi A."/>
            <person name="Baek K."/>
        </authorList>
    </citation>
    <scope>NUCLEOTIDE SEQUENCE [LARGE SCALE GENOMIC DNA]</scope>
    <source>
        <strain evidence="1 2">NMCR1094</strain>
    </source>
</reference>
<dbReference type="OrthoDB" id="8689594at2"/>
<evidence type="ECO:0000313" key="1">
    <source>
        <dbReference type="EMBL" id="QCK85800.1"/>
    </source>
</evidence>
<dbReference type="Gene3D" id="3.40.190.10">
    <property type="entry name" value="Periplasmic binding protein-like II"/>
    <property type="match status" value="3"/>
</dbReference>
<accession>A0A4D7QCR3</accession>
<sequence length="330" mass="36380">MDIQLKLACTLSDRTRPIVEGRIAVPGCRFEVTLGEPEAIFRQALREKTFDVTELSMGSHIVTTARGDSAYIGVPIFLSRAFRHSGIFVRTDRGIASLADLKGRRVGLPEYQQTAAMWVRGIMKDQHGVDARDVEWVTGSQEVAGGTERVALKLPTDIRVTPIGSDETLNGLLAKGEIDALITPRPPSSFLERTAPVDRLFPDFRAAETAWYRETGFFPIMHCLAVRRDVAAAHPWLPKALFEAFAQAKAEALDDLSRGNFLRVALPWVVDHLAETRAVMGSNVWPYGVPLNRAEISAMTRFAATDGLAARQVAVEELFHETTLELADLG</sequence>
<protein>
    <submittedName>
        <fullName evidence="1">ABC transporter substrate-binding protein</fullName>
    </submittedName>
</protein>
<dbReference type="Proteomes" id="UP000298588">
    <property type="component" value="Chromosome"/>
</dbReference>
<dbReference type="KEGG" id="paqt:E8L99_08510"/>
<gene>
    <name evidence="1" type="ORF">E8L99_08510</name>
</gene>
<keyword evidence="2" id="KW-1185">Reference proteome</keyword>
<proteinExistence type="predicted"/>
<dbReference type="RefSeq" id="WP_137099133.1">
    <property type="nucleotide sequence ID" value="NZ_CP039865.1"/>
</dbReference>